<dbReference type="AlphaFoldDB" id="A0AAP4C603"/>
<evidence type="ECO:0000259" key="7">
    <source>
        <dbReference type="SMART" id="SM00363"/>
    </source>
</evidence>
<gene>
    <name evidence="8" type="ORF">QP116_01740</name>
</gene>
<dbReference type="PANTHER" id="PTHR21600:SF44">
    <property type="entry name" value="RIBOSOMAL LARGE SUBUNIT PSEUDOURIDINE SYNTHASE D"/>
    <property type="match status" value="1"/>
</dbReference>
<dbReference type="PROSITE" id="PS50889">
    <property type="entry name" value="S4"/>
    <property type="match status" value="1"/>
</dbReference>
<dbReference type="CDD" id="cd02869">
    <property type="entry name" value="PseudoU_synth_RluA_like"/>
    <property type="match status" value="1"/>
</dbReference>
<dbReference type="GO" id="GO:0000455">
    <property type="term" value="P:enzyme-directed rRNA pseudouridine synthesis"/>
    <property type="evidence" value="ECO:0007669"/>
    <property type="project" value="UniProtKB-ARBA"/>
</dbReference>
<dbReference type="RefSeq" id="WP_285332429.1">
    <property type="nucleotide sequence ID" value="NZ_JASODW010000001.1"/>
</dbReference>
<dbReference type="InterPro" id="IPR002942">
    <property type="entry name" value="S4_RNA-bd"/>
</dbReference>
<evidence type="ECO:0000256" key="5">
    <source>
        <dbReference type="PROSITE-ProRule" id="PRU00182"/>
    </source>
</evidence>
<dbReference type="InterPro" id="IPR006225">
    <property type="entry name" value="PsdUridine_synth_RluC/D"/>
</dbReference>
<evidence type="ECO:0000256" key="3">
    <source>
        <dbReference type="ARBA" id="ARBA00023235"/>
    </source>
</evidence>
<dbReference type="Gene3D" id="3.30.2350.10">
    <property type="entry name" value="Pseudouridine synthase"/>
    <property type="match status" value="1"/>
</dbReference>
<dbReference type="InterPro" id="IPR020103">
    <property type="entry name" value="PsdUridine_synth_cat_dom_sf"/>
</dbReference>
<evidence type="ECO:0000256" key="1">
    <source>
        <dbReference type="ARBA" id="ARBA00000073"/>
    </source>
</evidence>
<comment type="catalytic activity">
    <reaction evidence="1 6">
        <text>a uridine in RNA = a pseudouridine in RNA</text>
        <dbReference type="Rhea" id="RHEA:48348"/>
        <dbReference type="Rhea" id="RHEA-COMP:12068"/>
        <dbReference type="Rhea" id="RHEA-COMP:12069"/>
        <dbReference type="ChEBI" id="CHEBI:65314"/>
        <dbReference type="ChEBI" id="CHEBI:65315"/>
    </reaction>
</comment>
<name>A0AAP4C603_9MICC</name>
<dbReference type="Pfam" id="PF01479">
    <property type="entry name" value="S4"/>
    <property type="match status" value="1"/>
</dbReference>
<organism evidence="8 9">
    <name type="scientific">Pseudoglutamicibacter cumminsii</name>
    <dbReference type="NCBI Taxonomy" id="156979"/>
    <lineage>
        <taxon>Bacteria</taxon>
        <taxon>Bacillati</taxon>
        <taxon>Actinomycetota</taxon>
        <taxon>Actinomycetes</taxon>
        <taxon>Micrococcales</taxon>
        <taxon>Micrococcaceae</taxon>
        <taxon>Pseudoglutamicibacter</taxon>
    </lineage>
</organism>
<accession>A0AAP4C603</accession>
<evidence type="ECO:0000313" key="9">
    <source>
        <dbReference type="Proteomes" id="UP001240483"/>
    </source>
</evidence>
<dbReference type="InterPro" id="IPR036986">
    <property type="entry name" value="S4_RNA-bd_sf"/>
</dbReference>
<dbReference type="Pfam" id="PF00849">
    <property type="entry name" value="PseudoU_synth_2"/>
    <property type="match status" value="1"/>
</dbReference>
<reference evidence="8" key="1">
    <citation type="submission" date="2023-05" db="EMBL/GenBank/DDBJ databases">
        <title>Cataloging the Phylogenetic Diversity of Human Bladder Bacteria.</title>
        <authorList>
            <person name="Du J."/>
        </authorList>
    </citation>
    <scope>NUCLEOTIDE SEQUENCE</scope>
    <source>
        <strain evidence="8">UMB9978</strain>
    </source>
</reference>
<dbReference type="Gene3D" id="3.10.290.10">
    <property type="entry name" value="RNA-binding S4 domain"/>
    <property type="match status" value="1"/>
</dbReference>
<dbReference type="SMART" id="SM00363">
    <property type="entry name" value="S4"/>
    <property type="match status" value="1"/>
</dbReference>
<dbReference type="Proteomes" id="UP001240483">
    <property type="component" value="Unassembled WGS sequence"/>
</dbReference>
<dbReference type="SUPFAM" id="SSF55120">
    <property type="entry name" value="Pseudouridine synthase"/>
    <property type="match status" value="1"/>
</dbReference>
<evidence type="ECO:0000256" key="6">
    <source>
        <dbReference type="RuleBase" id="RU362028"/>
    </source>
</evidence>
<evidence type="ECO:0000256" key="2">
    <source>
        <dbReference type="ARBA" id="ARBA00010876"/>
    </source>
</evidence>
<proteinExistence type="inferred from homology"/>
<keyword evidence="3 6" id="KW-0413">Isomerase</keyword>
<dbReference type="InterPro" id="IPR050188">
    <property type="entry name" value="RluA_PseudoU_synthase"/>
</dbReference>
<dbReference type="PROSITE" id="PS01129">
    <property type="entry name" value="PSI_RLU"/>
    <property type="match status" value="1"/>
</dbReference>
<dbReference type="PANTHER" id="PTHR21600">
    <property type="entry name" value="MITOCHONDRIAL RNA PSEUDOURIDINE SYNTHASE"/>
    <property type="match status" value="1"/>
</dbReference>
<dbReference type="NCBIfam" id="TIGR00005">
    <property type="entry name" value="rluA_subfam"/>
    <property type="match status" value="1"/>
</dbReference>
<protein>
    <recommendedName>
        <fullName evidence="6">Pseudouridine synthase</fullName>
        <ecNumber evidence="6">5.4.99.-</ecNumber>
    </recommendedName>
</protein>
<dbReference type="InterPro" id="IPR006224">
    <property type="entry name" value="PsdUridine_synth_RluA-like_CS"/>
</dbReference>
<dbReference type="SUPFAM" id="SSF55174">
    <property type="entry name" value="Alpha-L RNA-binding motif"/>
    <property type="match status" value="1"/>
</dbReference>
<comment type="function">
    <text evidence="6">Responsible for synthesis of pseudouridine from uracil.</text>
</comment>
<dbReference type="CDD" id="cd00165">
    <property type="entry name" value="S4"/>
    <property type="match status" value="1"/>
</dbReference>
<dbReference type="EC" id="5.4.99.-" evidence="6"/>
<dbReference type="InterPro" id="IPR006145">
    <property type="entry name" value="PsdUridine_synth_RsuA/RluA"/>
</dbReference>
<dbReference type="GO" id="GO:0003723">
    <property type="term" value="F:RNA binding"/>
    <property type="evidence" value="ECO:0007669"/>
    <property type="project" value="UniProtKB-KW"/>
</dbReference>
<dbReference type="GO" id="GO:0120159">
    <property type="term" value="F:rRNA pseudouridine synthase activity"/>
    <property type="evidence" value="ECO:0007669"/>
    <property type="project" value="UniProtKB-ARBA"/>
</dbReference>
<comment type="caution">
    <text evidence="8">The sequence shown here is derived from an EMBL/GenBank/DDBJ whole genome shotgun (WGS) entry which is preliminary data.</text>
</comment>
<sequence>MNTEPAEQLITVPGTGQRLDVVVAKAADVSRTVAAQMIQDGLVSVDGQRGLKSMRPDAESEITVKVVAAEEVEEPVQDIPIVYEDADLVVINKPVGVAAHPSPGWAGPTVTGQLARQGIAIATSGAQERAGIVQRLDVGTSGLMVVAKSEPAYAGLKQAFKDRTPTKIYHAVVQGLPDPMEGTIDAPIGRHPNATWRFAVVTDGRNAVTHYKLEEAFGTASMMRVKLETGRTHQIRVHFSAMGHPLVGDQQYGADPTLAAQLGLTRQWLHAKELGFTHPVTGEEMYLEAPYPQDLVDSLELLREE</sequence>
<feature type="domain" description="RNA-binding S4" evidence="7">
    <location>
        <begin position="17"/>
        <end position="80"/>
    </location>
</feature>
<evidence type="ECO:0000256" key="4">
    <source>
        <dbReference type="PIRSR" id="PIRSR606225-1"/>
    </source>
</evidence>
<keyword evidence="5" id="KW-0694">RNA-binding</keyword>
<dbReference type="EMBL" id="JASODW010000001">
    <property type="protein sequence ID" value="MDK6274475.1"/>
    <property type="molecule type" value="Genomic_DNA"/>
</dbReference>
<evidence type="ECO:0000313" key="8">
    <source>
        <dbReference type="EMBL" id="MDK6274475.1"/>
    </source>
</evidence>
<feature type="active site" evidence="4">
    <location>
        <position position="137"/>
    </location>
</feature>
<comment type="similarity">
    <text evidence="2 6">Belongs to the pseudouridine synthase RluA family.</text>
</comment>